<dbReference type="Pfam" id="PF01814">
    <property type="entry name" value="Hemerythrin"/>
    <property type="match status" value="1"/>
</dbReference>
<dbReference type="OrthoDB" id="5197650at2"/>
<dbReference type="InterPro" id="IPR012312">
    <property type="entry name" value="Hemerythrin-like"/>
</dbReference>
<accession>A0A345HPQ3</accession>
<protein>
    <submittedName>
        <fullName evidence="2">Hemerythrin domain-containing protein</fullName>
    </submittedName>
</protein>
<evidence type="ECO:0000313" key="3">
    <source>
        <dbReference type="Proteomes" id="UP000253868"/>
    </source>
</evidence>
<dbReference type="Proteomes" id="UP000253868">
    <property type="component" value="Chromosome"/>
</dbReference>
<name>A0A345HPQ3_9ACTN</name>
<gene>
    <name evidence="2" type="ORF">DVK44_14240</name>
</gene>
<evidence type="ECO:0000313" key="2">
    <source>
        <dbReference type="EMBL" id="AXG78677.1"/>
    </source>
</evidence>
<sequence>MMAMAVSPALRAERSRMYEELLVEHTIMRRGAALVVAGFTRLADGESVDVRTLIGTTRWLVDFVGGQHTSEVRLFWPVLRDLFPAAVAELDRGAAEHEALDAELHALRRSVDALAARQLGGGPAVTLEVVSEAAMSGLPSAQRVQSLLAKHFDTEEPVLLGLIPRVPDRDVARLRGAIREAAPRTAPHLVFGLMEDPERLPGHTALMNNFPASVRWLRPVLLARYRSVKRALGVSTLEGAR</sequence>
<organism evidence="2 3">
    <name type="scientific">Streptomyces paludis</name>
    <dbReference type="NCBI Taxonomy" id="2282738"/>
    <lineage>
        <taxon>Bacteria</taxon>
        <taxon>Bacillati</taxon>
        <taxon>Actinomycetota</taxon>
        <taxon>Actinomycetes</taxon>
        <taxon>Kitasatosporales</taxon>
        <taxon>Streptomycetaceae</taxon>
        <taxon>Streptomyces</taxon>
    </lineage>
</organism>
<dbReference type="EMBL" id="CP031194">
    <property type="protein sequence ID" value="AXG78677.1"/>
    <property type="molecule type" value="Genomic_DNA"/>
</dbReference>
<dbReference type="AlphaFoldDB" id="A0A345HPQ3"/>
<dbReference type="Gene3D" id="1.20.120.520">
    <property type="entry name" value="nmb1532 protein domain like"/>
    <property type="match status" value="1"/>
</dbReference>
<feature type="domain" description="Hemerythrin-like" evidence="1">
    <location>
        <begin position="17"/>
        <end position="162"/>
    </location>
</feature>
<proteinExistence type="predicted"/>
<dbReference type="KEGG" id="spad:DVK44_14240"/>
<evidence type="ECO:0000259" key="1">
    <source>
        <dbReference type="Pfam" id="PF01814"/>
    </source>
</evidence>
<keyword evidence="3" id="KW-1185">Reference proteome</keyword>
<reference evidence="3" key="1">
    <citation type="submission" date="2018-07" db="EMBL/GenBank/DDBJ databases">
        <authorList>
            <person name="Zhao J."/>
        </authorList>
    </citation>
    <scope>NUCLEOTIDE SEQUENCE [LARGE SCALE GENOMIC DNA]</scope>
    <source>
        <strain evidence="3">GSSD-12</strain>
    </source>
</reference>